<organism evidence="2 3">
    <name type="scientific">Helicobacter turcicus</name>
    <dbReference type="NCBI Taxonomy" id="2867412"/>
    <lineage>
        <taxon>Bacteria</taxon>
        <taxon>Pseudomonadati</taxon>
        <taxon>Campylobacterota</taxon>
        <taxon>Epsilonproteobacteria</taxon>
        <taxon>Campylobacterales</taxon>
        <taxon>Helicobacteraceae</taxon>
        <taxon>Helicobacter</taxon>
    </lineage>
</organism>
<feature type="transmembrane region" description="Helical" evidence="1">
    <location>
        <begin position="64"/>
        <end position="80"/>
    </location>
</feature>
<evidence type="ECO:0000313" key="2">
    <source>
        <dbReference type="EMBL" id="MBX7491050.1"/>
    </source>
</evidence>
<dbReference type="SUPFAM" id="SSF53474">
    <property type="entry name" value="alpha/beta-Hydrolases"/>
    <property type="match status" value="1"/>
</dbReference>
<dbReference type="EMBL" id="JAIGYQ010000007">
    <property type="protein sequence ID" value="MBX7491050.1"/>
    <property type="molecule type" value="Genomic_DNA"/>
</dbReference>
<protein>
    <submittedName>
        <fullName evidence="2">DUF452 family protein</fullName>
    </submittedName>
</protein>
<dbReference type="Proteomes" id="UP000700059">
    <property type="component" value="Unassembled WGS sequence"/>
</dbReference>
<dbReference type="InterPro" id="IPR029058">
    <property type="entry name" value="AB_hydrolase_fold"/>
</dbReference>
<gene>
    <name evidence="2" type="ORF">K4G57_06180</name>
</gene>
<name>A0ABS7JNR1_9HELI</name>
<evidence type="ECO:0000313" key="3">
    <source>
        <dbReference type="Proteomes" id="UP000700059"/>
    </source>
</evidence>
<keyword evidence="1" id="KW-0472">Membrane</keyword>
<dbReference type="RefSeq" id="WP_221532709.1">
    <property type="nucleotide sequence ID" value="NZ_JAIGYP010000013.1"/>
</dbReference>
<feature type="transmembrane region" description="Helical" evidence="1">
    <location>
        <begin position="12"/>
        <end position="31"/>
    </location>
</feature>
<evidence type="ECO:0000256" key="1">
    <source>
        <dbReference type="SAM" id="Phobius"/>
    </source>
</evidence>
<dbReference type="InterPro" id="IPR007398">
    <property type="entry name" value="BioG"/>
</dbReference>
<sequence>MQLFKALNNKKEIILFFGGFGAHPSHFLPFIPKHCDALVLHHYAHLDFNPLLETLHSLPKDSKITLIAFSMGVFVARIFLNTYAFKPHKIIAINGTEYGIQKDYGIPPALFRRTYKHFATNGDLALKHFKSNLFSEHLDKAHNFVFLDSNTLCAELAFFMESCATHSTLLVPISWDFAVVSLRDLIFSPQAQNAFWQSTNTKTIPINAPHFAFFDWNL</sequence>
<dbReference type="Pfam" id="PF04301">
    <property type="entry name" value="BioG"/>
    <property type="match status" value="1"/>
</dbReference>
<comment type="caution">
    <text evidence="2">The sequence shown here is derived from an EMBL/GenBank/DDBJ whole genome shotgun (WGS) entry which is preliminary data.</text>
</comment>
<accession>A0ABS7JNR1</accession>
<proteinExistence type="predicted"/>
<keyword evidence="3" id="KW-1185">Reference proteome</keyword>
<keyword evidence="1" id="KW-0812">Transmembrane</keyword>
<keyword evidence="1" id="KW-1133">Transmembrane helix</keyword>
<reference evidence="2 3" key="1">
    <citation type="submission" date="2021-08" db="EMBL/GenBank/DDBJ databases">
        <title>Helicobacter spp. isolated from feces of Anatolian Ground Squirrel (Spermophilus xanthoprymnus) in Turkey.</title>
        <authorList>
            <person name="Aydin F."/>
            <person name="Abay S."/>
            <person name="Kayman T."/>
            <person name="Karakaya E."/>
            <person name="Saticioglu I.B."/>
        </authorList>
    </citation>
    <scope>NUCLEOTIDE SEQUENCE [LARGE SCALE GENOMIC DNA]</scope>
    <source>
        <strain evidence="2 3">Faydin-H70</strain>
    </source>
</reference>